<gene>
    <name evidence="1" type="ORF">SAMN05660686_02966</name>
</gene>
<evidence type="ECO:0008006" key="3">
    <source>
        <dbReference type="Google" id="ProtNLM"/>
    </source>
</evidence>
<evidence type="ECO:0000313" key="1">
    <source>
        <dbReference type="EMBL" id="SDF97641.1"/>
    </source>
</evidence>
<sequence>MIRPPAPIVAVAALLLALTACGGLEKARQMPQDEIAAMSDEEVCGYLSTFAYKGRMPEAWENEAVRRGLTRCIDEGIKKRAVDNKIDRSKPILCPQGQSTQDSRCW</sequence>
<reference evidence="1 2" key="1">
    <citation type="submission" date="2016-10" db="EMBL/GenBank/DDBJ databases">
        <authorList>
            <person name="Varghese N."/>
            <person name="Submissions S."/>
        </authorList>
    </citation>
    <scope>NUCLEOTIDE SEQUENCE [LARGE SCALE GENOMIC DNA]</scope>
    <source>
        <strain evidence="1 2">DSM 18839</strain>
    </source>
</reference>
<comment type="caution">
    <text evidence="1">The sequence shown here is derived from an EMBL/GenBank/DDBJ whole genome shotgun (WGS) entry which is preliminary data.</text>
</comment>
<name>A0A8G2EYV9_9PROT</name>
<dbReference type="RefSeq" id="WP_028793671.1">
    <property type="nucleotide sequence ID" value="NZ_FNBW01000008.1"/>
</dbReference>
<evidence type="ECO:0000313" key="2">
    <source>
        <dbReference type="Proteomes" id="UP000198615"/>
    </source>
</evidence>
<dbReference type="AlphaFoldDB" id="A0A8G2EYV9"/>
<protein>
    <recommendedName>
        <fullName evidence="3">Lipoprotein</fullName>
    </recommendedName>
</protein>
<keyword evidence="2" id="KW-1185">Reference proteome</keyword>
<organism evidence="1 2">
    <name type="scientific">Thalassobaculum litoreum DSM 18839</name>
    <dbReference type="NCBI Taxonomy" id="1123362"/>
    <lineage>
        <taxon>Bacteria</taxon>
        <taxon>Pseudomonadati</taxon>
        <taxon>Pseudomonadota</taxon>
        <taxon>Alphaproteobacteria</taxon>
        <taxon>Rhodospirillales</taxon>
        <taxon>Thalassobaculaceae</taxon>
        <taxon>Thalassobaculum</taxon>
    </lineage>
</organism>
<dbReference type="PROSITE" id="PS51257">
    <property type="entry name" value="PROKAR_LIPOPROTEIN"/>
    <property type="match status" value="1"/>
</dbReference>
<proteinExistence type="predicted"/>
<dbReference type="EMBL" id="FNBW01000008">
    <property type="protein sequence ID" value="SDF97641.1"/>
    <property type="molecule type" value="Genomic_DNA"/>
</dbReference>
<dbReference type="Proteomes" id="UP000198615">
    <property type="component" value="Unassembled WGS sequence"/>
</dbReference>
<accession>A0A8G2EYV9</accession>